<dbReference type="Proteomes" id="UP000473699">
    <property type="component" value="Unassembled WGS sequence"/>
</dbReference>
<reference evidence="1 2" key="1">
    <citation type="submission" date="2019-08" db="EMBL/GenBank/DDBJ databases">
        <title>In-depth cultivation of the pig gut microbiome towards novel bacterial diversity and tailored functional studies.</title>
        <authorList>
            <person name="Wylensek D."/>
            <person name="Hitch T.C.A."/>
            <person name="Clavel T."/>
        </authorList>
    </citation>
    <scope>NUCLEOTIDE SEQUENCE [LARGE SCALE GENOMIC DNA]</scope>
    <source>
        <strain evidence="1 2">SM-530-WT-4B</strain>
    </source>
</reference>
<proteinExistence type="predicted"/>
<name>A0A6L5YA06_9BACT</name>
<accession>A0A6L5YA06</accession>
<sequence>MTKREKILQQWEKAVDERIATVEAVLKQYSFVLATRSGSHCTYDHPKLQEAYDKNKNVDLREAFGPYGQLTFPIKGGQKVKGKYLRIILYAIEIVSQNQ</sequence>
<protein>
    <submittedName>
        <fullName evidence="1">Uncharacterized protein</fullName>
    </submittedName>
</protein>
<dbReference type="EMBL" id="VUNH01000002">
    <property type="protein sequence ID" value="MST55023.1"/>
    <property type="molecule type" value="Genomic_DNA"/>
</dbReference>
<dbReference type="RefSeq" id="WP_154528129.1">
    <property type="nucleotide sequence ID" value="NZ_VUNH01000002.1"/>
</dbReference>
<comment type="caution">
    <text evidence="1">The sequence shown here is derived from an EMBL/GenBank/DDBJ whole genome shotgun (WGS) entry which is preliminary data.</text>
</comment>
<evidence type="ECO:0000313" key="2">
    <source>
        <dbReference type="Proteomes" id="UP000473699"/>
    </source>
</evidence>
<evidence type="ECO:0000313" key="1">
    <source>
        <dbReference type="EMBL" id="MST55023.1"/>
    </source>
</evidence>
<dbReference type="AlphaFoldDB" id="A0A6L5YA06"/>
<keyword evidence="2" id="KW-1185">Reference proteome</keyword>
<gene>
    <name evidence="1" type="ORF">FYJ74_03020</name>
</gene>
<organism evidence="1 2">
    <name type="scientific">Pyramidobacter porci</name>
    <dbReference type="NCBI Taxonomy" id="2605789"/>
    <lineage>
        <taxon>Bacteria</taxon>
        <taxon>Thermotogati</taxon>
        <taxon>Synergistota</taxon>
        <taxon>Synergistia</taxon>
        <taxon>Synergistales</taxon>
        <taxon>Dethiosulfovibrionaceae</taxon>
        <taxon>Pyramidobacter</taxon>
    </lineage>
</organism>